<dbReference type="AlphaFoldDB" id="A0A7R9U5H7"/>
<reference evidence="3" key="1">
    <citation type="submission" date="2021-01" db="EMBL/GenBank/DDBJ databases">
        <authorList>
            <person name="Corre E."/>
            <person name="Pelletier E."/>
            <person name="Niang G."/>
            <person name="Scheremetjew M."/>
            <person name="Finn R."/>
            <person name="Kale V."/>
            <person name="Holt S."/>
            <person name="Cochrane G."/>
            <person name="Meng A."/>
            <person name="Brown T."/>
            <person name="Cohen L."/>
        </authorList>
    </citation>
    <scope>NUCLEOTIDE SEQUENCE</scope>
    <source>
        <strain evidence="3">CCMP2078</strain>
    </source>
</reference>
<organism evidence="3">
    <name type="scientific">Pinguiococcus pyrenoidosus</name>
    <dbReference type="NCBI Taxonomy" id="172671"/>
    <lineage>
        <taxon>Eukaryota</taxon>
        <taxon>Sar</taxon>
        <taxon>Stramenopiles</taxon>
        <taxon>Ochrophyta</taxon>
        <taxon>Pinguiophyceae</taxon>
        <taxon>Pinguiochrysidales</taxon>
        <taxon>Pinguiochrysidaceae</taxon>
        <taxon>Pinguiococcus</taxon>
    </lineage>
</organism>
<accession>A0A7R9U5H7</accession>
<feature type="transmembrane region" description="Helical" evidence="1">
    <location>
        <begin position="214"/>
        <end position="232"/>
    </location>
</feature>
<keyword evidence="1" id="KW-0472">Membrane</keyword>
<feature type="chain" id="PRO_5030885199" evidence="2">
    <location>
        <begin position="22"/>
        <end position="386"/>
    </location>
</feature>
<name>A0A7R9U5H7_9STRA</name>
<dbReference type="EMBL" id="HBEA01005347">
    <property type="protein sequence ID" value="CAD8254599.1"/>
    <property type="molecule type" value="Transcribed_RNA"/>
</dbReference>
<feature type="signal peptide" evidence="2">
    <location>
        <begin position="1"/>
        <end position="21"/>
    </location>
</feature>
<sequence>MLRGALLGGLLLLSLFHVGVAGPPDRPAGPLATLKSSFMQTDPMKASPTEAVVASSFAAAILSALFKGEAFAAWLAEEVLSGGRLYRWQLAGAAAMALNIWAVGQPGRLDSEAAQQLQAEKKGSVKLPEAQYGRSQFTPSGWAFSIWGPIFMGETFFHLLLQFGTLFTPLSAAPFPAIRETLAKATPAWVGACLFQSLWCATFRPRYRMAGGKYLLISSACLVGAAASLGQYHGIVRESMLADEALGSSKTLALTLLPHSLHFAWVCAAMLVNTNGAIAVGECSDNVMTTSAVASAAIASVLTSTLAILRRAPSVAFVGAWALRGIEDDMKRREEGTRGAGYLSRGARLVKIACRVGGAICTVVGIATAVPPSVWGRLSNLLLGKL</sequence>
<dbReference type="PANTHER" id="PTHR33802">
    <property type="entry name" value="SI:CH211-161H7.5-RELATED"/>
    <property type="match status" value="1"/>
</dbReference>
<evidence type="ECO:0000313" key="3">
    <source>
        <dbReference type="EMBL" id="CAD8254599.1"/>
    </source>
</evidence>
<evidence type="ECO:0000256" key="2">
    <source>
        <dbReference type="SAM" id="SignalP"/>
    </source>
</evidence>
<keyword evidence="1" id="KW-0812">Transmembrane</keyword>
<feature type="transmembrane region" description="Helical" evidence="1">
    <location>
        <begin position="252"/>
        <end position="272"/>
    </location>
</feature>
<keyword evidence="1" id="KW-1133">Transmembrane helix</keyword>
<feature type="transmembrane region" description="Helical" evidence="1">
    <location>
        <begin position="352"/>
        <end position="375"/>
    </location>
</feature>
<proteinExistence type="predicted"/>
<protein>
    <submittedName>
        <fullName evidence="3">Uncharacterized protein</fullName>
    </submittedName>
</protein>
<gene>
    <name evidence="3" type="ORF">PPYR1160_LOCUS4091</name>
</gene>
<keyword evidence="2" id="KW-0732">Signal</keyword>
<evidence type="ECO:0000256" key="1">
    <source>
        <dbReference type="SAM" id="Phobius"/>
    </source>
</evidence>
<dbReference type="PANTHER" id="PTHR33802:SF1">
    <property type="entry name" value="XK-RELATED PROTEIN"/>
    <property type="match status" value="1"/>
</dbReference>